<organism evidence="1 2">
    <name type="scientific">Allacma fusca</name>
    <dbReference type="NCBI Taxonomy" id="39272"/>
    <lineage>
        <taxon>Eukaryota</taxon>
        <taxon>Metazoa</taxon>
        <taxon>Ecdysozoa</taxon>
        <taxon>Arthropoda</taxon>
        <taxon>Hexapoda</taxon>
        <taxon>Collembola</taxon>
        <taxon>Symphypleona</taxon>
        <taxon>Sminthuridae</taxon>
        <taxon>Allacma</taxon>
    </lineage>
</organism>
<keyword evidence="2" id="KW-1185">Reference proteome</keyword>
<accession>A0A8J2LE03</accession>
<proteinExistence type="predicted"/>
<sequence length="91" mass="10486">MSIFPASFHINRYCRVRNPLTDAKPVDDNGCDLEGTIRDYARNVFGNANERFQKAWNWLKRKTHEGVTAARRGLQNLEHQMADPAENELTP</sequence>
<dbReference type="EMBL" id="CAJVCH010569913">
    <property type="protein sequence ID" value="CAG7833523.1"/>
    <property type="molecule type" value="Genomic_DNA"/>
</dbReference>
<comment type="caution">
    <text evidence="1">The sequence shown here is derived from an EMBL/GenBank/DDBJ whole genome shotgun (WGS) entry which is preliminary data.</text>
</comment>
<evidence type="ECO:0000313" key="1">
    <source>
        <dbReference type="EMBL" id="CAG7833523.1"/>
    </source>
</evidence>
<dbReference type="Proteomes" id="UP000708208">
    <property type="component" value="Unassembled WGS sequence"/>
</dbReference>
<gene>
    <name evidence="1" type="ORF">AFUS01_LOCUS43135</name>
</gene>
<name>A0A8J2LE03_9HEXA</name>
<protein>
    <submittedName>
        <fullName evidence="1">Uncharacterized protein</fullName>
    </submittedName>
</protein>
<reference evidence="1" key="1">
    <citation type="submission" date="2021-06" db="EMBL/GenBank/DDBJ databases">
        <authorList>
            <person name="Hodson N. C."/>
            <person name="Mongue J. A."/>
            <person name="Jaron S. K."/>
        </authorList>
    </citation>
    <scope>NUCLEOTIDE SEQUENCE</scope>
</reference>
<evidence type="ECO:0000313" key="2">
    <source>
        <dbReference type="Proteomes" id="UP000708208"/>
    </source>
</evidence>
<dbReference type="AlphaFoldDB" id="A0A8J2LE03"/>